<evidence type="ECO:0000256" key="1">
    <source>
        <dbReference type="ARBA" id="ARBA00004123"/>
    </source>
</evidence>
<dbReference type="SUPFAM" id="SSF81585">
    <property type="entry name" value="PsbU/PolX domain-like"/>
    <property type="match status" value="1"/>
</dbReference>
<dbReference type="Pfam" id="PF14792">
    <property type="entry name" value="DNA_pol_B_palm"/>
    <property type="match status" value="1"/>
</dbReference>
<dbReference type="PANTHER" id="PTHR11276:SF29">
    <property type="entry name" value="DNA POLYMERASE TYPE-X FAMILY PROTEIN POL4"/>
    <property type="match status" value="1"/>
</dbReference>
<accession>A0A022VXR2</accession>
<evidence type="ECO:0000256" key="6">
    <source>
        <dbReference type="ARBA" id="ARBA00023242"/>
    </source>
</evidence>
<evidence type="ECO:0000256" key="3">
    <source>
        <dbReference type="ARBA" id="ARBA00022679"/>
    </source>
</evidence>
<dbReference type="SMR" id="A0A022VXR2"/>
<dbReference type="SMART" id="SM00483">
    <property type="entry name" value="POLXc"/>
    <property type="match status" value="1"/>
</dbReference>
<dbReference type="GO" id="GO:0005634">
    <property type="term" value="C:nucleus"/>
    <property type="evidence" value="ECO:0007669"/>
    <property type="project" value="UniProtKB-SubCell"/>
</dbReference>
<evidence type="ECO:0000313" key="9">
    <source>
        <dbReference type="EMBL" id="EZF50870.1"/>
    </source>
</evidence>
<dbReference type="InterPro" id="IPR002054">
    <property type="entry name" value="DNA-dir_DNA_pol_X"/>
</dbReference>
<dbReference type="FunFam" id="1.10.150.110:FF:000005">
    <property type="entry name" value="DNA polymerase POL4"/>
    <property type="match status" value="1"/>
</dbReference>
<feature type="compositionally biased region" description="Basic and acidic residues" evidence="7">
    <location>
        <begin position="541"/>
        <end position="558"/>
    </location>
</feature>
<sequence length="683" mass="76415">MEVHDIPGFPDADNEDTIDLSSCPTIFVLPTHISLEELHAIEGTLSKCGAPLTYDIMEARLAIGKVSHEKRATLELRSKGLWTEGITIAAAMDEPAQKRRRLDDDNKNIRVIRLSWIHESLKAKKPLPFEQFTVYEGHKISKPPTASLEKASSSTTFPGRCAAQETALNQSPGSSILGRARGDTASPSMKFIPSSPSHRMKATSDSPSVLKQRPKLYRASTSDLEEEASIPDPPEWVRNKVVYSCCRSTPLLSPNAEFIDQLLKIKKIRELTLDEVGVRAYSTSIASLSAYPYKLKSPEEVLSLPGCENRIANLFTEWKHSKDGILESTLPLTTDPALRVIQSFHNIWGVGAKSARDFYYQKQWRDLDDIVEQGWDALSRVQQIGVKYYEEFLTGIPKEETVSIANTILHHAKLVRPDSDFDGEGVECIIVGGYRRGKEESGDVDVILTHRDERVTSNLVFDVVASLEQEGWITHTLALHLTNTNRDQQTLPYRGESSGKPRFDSLDKALVVWQDPNFDGNSSSSSSSEDSGEMKSPPLAPKEKAEERKINEDMKRQELTSQDSSRDTLAGEFGTSTAPIPVNPRKANPNLHRRVDIIVSPFRTIGCAVLGWSGDTTFERDLRRYAKKMHNWKFDSSGIRSREGSGGRIIDLESRGKTWQEREKLVMEGLGVGWRPPTERCTR</sequence>
<organism evidence="9">
    <name type="scientific">Trichophyton rubrum CBS 288.86</name>
    <dbReference type="NCBI Taxonomy" id="1215330"/>
    <lineage>
        <taxon>Eukaryota</taxon>
        <taxon>Fungi</taxon>
        <taxon>Dikarya</taxon>
        <taxon>Ascomycota</taxon>
        <taxon>Pezizomycotina</taxon>
        <taxon>Eurotiomycetes</taxon>
        <taxon>Eurotiomycetidae</taxon>
        <taxon>Onygenales</taxon>
        <taxon>Arthrodermataceae</taxon>
        <taxon>Trichophyton</taxon>
    </lineage>
</organism>
<dbReference type="PANTHER" id="PTHR11276">
    <property type="entry name" value="DNA POLYMERASE TYPE-X FAMILY MEMBER"/>
    <property type="match status" value="1"/>
</dbReference>
<comment type="subcellular location">
    <subcellularLocation>
        <location evidence="1">Nucleus</location>
    </subcellularLocation>
</comment>
<feature type="region of interest" description="Disordered" evidence="7">
    <location>
        <begin position="517"/>
        <end position="588"/>
    </location>
</feature>
<dbReference type="InterPro" id="IPR001357">
    <property type="entry name" value="BRCT_dom"/>
</dbReference>
<dbReference type="InterPro" id="IPR037160">
    <property type="entry name" value="DNA_Pol_thumb_sf"/>
</dbReference>
<dbReference type="GO" id="GO:0003887">
    <property type="term" value="F:DNA-directed DNA polymerase activity"/>
    <property type="evidence" value="ECO:0007669"/>
    <property type="project" value="InterPro"/>
</dbReference>
<evidence type="ECO:0000256" key="5">
    <source>
        <dbReference type="ARBA" id="ARBA00022723"/>
    </source>
</evidence>
<dbReference type="SUPFAM" id="SSF81301">
    <property type="entry name" value="Nucleotidyltransferase"/>
    <property type="match status" value="1"/>
</dbReference>
<dbReference type="Gene3D" id="1.10.150.110">
    <property type="entry name" value="DNA polymerase beta, N-terminal domain-like"/>
    <property type="match status" value="1"/>
</dbReference>
<proteinExistence type="inferred from homology"/>
<evidence type="ECO:0000256" key="2">
    <source>
        <dbReference type="ARBA" id="ARBA00008323"/>
    </source>
</evidence>
<dbReference type="GO" id="GO:0006303">
    <property type="term" value="P:double-strand break repair via nonhomologous end joining"/>
    <property type="evidence" value="ECO:0007669"/>
    <property type="project" value="TreeGrafter"/>
</dbReference>
<dbReference type="InterPro" id="IPR043519">
    <property type="entry name" value="NT_sf"/>
</dbReference>
<keyword evidence="6" id="KW-0539">Nucleus</keyword>
<dbReference type="InterPro" id="IPR010996">
    <property type="entry name" value="HHH_MUS81"/>
</dbReference>
<evidence type="ECO:0000256" key="4">
    <source>
        <dbReference type="ARBA" id="ARBA00022695"/>
    </source>
</evidence>
<gene>
    <name evidence="9" type="ORF">H103_05692</name>
</gene>
<dbReference type="InterPro" id="IPR028207">
    <property type="entry name" value="DNA_pol_B_palm_palm"/>
</dbReference>
<dbReference type="Pfam" id="PF10391">
    <property type="entry name" value="DNA_pol_lambd_f"/>
    <property type="match status" value="1"/>
</dbReference>
<dbReference type="PROSITE" id="PS50172">
    <property type="entry name" value="BRCT"/>
    <property type="match status" value="1"/>
</dbReference>
<dbReference type="EMBL" id="KK207876">
    <property type="protein sequence ID" value="EZF50870.1"/>
    <property type="molecule type" value="Genomic_DNA"/>
</dbReference>
<evidence type="ECO:0000259" key="8">
    <source>
        <dbReference type="PROSITE" id="PS50172"/>
    </source>
</evidence>
<keyword evidence="5" id="KW-0479">Metal-binding</keyword>
<dbReference type="HOGENOM" id="CLU_008698_4_1_1"/>
<dbReference type="GO" id="GO:0003677">
    <property type="term" value="F:DNA binding"/>
    <property type="evidence" value="ECO:0007669"/>
    <property type="project" value="InterPro"/>
</dbReference>
<dbReference type="InterPro" id="IPR029398">
    <property type="entry name" value="PolB_thumb"/>
</dbReference>
<comment type="similarity">
    <text evidence="2">Belongs to the DNA polymerase type-X family.</text>
</comment>
<dbReference type="Pfam" id="PF14791">
    <property type="entry name" value="DNA_pol_B_thumb"/>
    <property type="match status" value="1"/>
</dbReference>
<dbReference type="Pfam" id="PF14716">
    <property type="entry name" value="HHH_8"/>
    <property type="match status" value="1"/>
</dbReference>
<dbReference type="InterPro" id="IPR022312">
    <property type="entry name" value="DNA_pol_X"/>
</dbReference>
<dbReference type="OrthoDB" id="205514at2759"/>
<dbReference type="InterPro" id="IPR018944">
    <property type="entry name" value="DNA_pol_lambd_fingers_domain"/>
</dbReference>
<dbReference type="Gene3D" id="1.10.150.20">
    <property type="entry name" value="5' to 3' exonuclease, C-terminal subdomain"/>
    <property type="match status" value="1"/>
</dbReference>
<dbReference type="SUPFAM" id="SSF47802">
    <property type="entry name" value="DNA polymerase beta, N-terminal domain-like"/>
    <property type="match status" value="1"/>
</dbReference>
<dbReference type="AlphaFoldDB" id="A0A022VXR2"/>
<keyword evidence="4" id="KW-0548">Nucleotidyltransferase</keyword>
<protein>
    <recommendedName>
        <fullName evidence="8">BRCT domain-containing protein</fullName>
    </recommendedName>
</protein>
<dbReference type="PRINTS" id="PR00869">
    <property type="entry name" value="DNAPOLX"/>
</dbReference>
<keyword evidence="3" id="KW-0808">Transferase</keyword>
<dbReference type="InterPro" id="IPR027421">
    <property type="entry name" value="DNA_pol_lamdba_lyase_dom_sf"/>
</dbReference>
<dbReference type="FunFam" id="3.30.210.10:FF:000005">
    <property type="entry name" value="DNA polymerase IV"/>
    <property type="match status" value="1"/>
</dbReference>
<name>A0A022VXR2_TRIRU</name>
<reference evidence="9" key="1">
    <citation type="submission" date="2014-02" db="EMBL/GenBank/DDBJ databases">
        <title>The Genome Sequence of Trichophyton rubrum (morphotype fischeri) CBS 288.86.</title>
        <authorList>
            <consortium name="The Broad Institute Genomics Platform"/>
            <person name="Cuomo C.A."/>
            <person name="White T.C."/>
            <person name="Graser Y."/>
            <person name="Martinez-Rossi N."/>
            <person name="Heitman J."/>
            <person name="Young S.K."/>
            <person name="Zeng Q."/>
            <person name="Gargeya S."/>
            <person name="Abouelleil A."/>
            <person name="Alvarado L."/>
            <person name="Chapman S.B."/>
            <person name="Gainer-Dewar J."/>
            <person name="Goldberg J."/>
            <person name="Griggs A."/>
            <person name="Gujja S."/>
            <person name="Hansen M."/>
            <person name="Howarth C."/>
            <person name="Imamovic A."/>
            <person name="Larimer J."/>
            <person name="Martinez D."/>
            <person name="Murphy C."/>
            <person name="Pearson M.D."/>
            <person name="Persinoti G."/>
            <person name="Poon T."/>
            <person name="Priest M."/>
            <person name="Roberts A.D."/>
            <person name="Saif S."/>
            <person name="Shea T.D."/>
            <person name="Sykes S.N."/>
            <person name="Wortman J."/>
            <person name="Nusbaum C."/>
            <person name="Birren B."/>
        </authorList>
    </citation>
    <scope>NUCLEOTIDE SEQUENCE [LARGE SCALE GENOMIC DNA]</scope>
    <source>
        <strain evidence="9">CBS 288.86</strain>
    </source>
</reference>
<evidence type="ECO:0000256" key="7">
    <source>
        <dbReference type="SAM" id="MobiDB-lite"/>
    </source>
</evidence>
<dbReference type="GO" id="GO:0046872">
    <property type="term" value="F:metal ion binding"/>
    <property type="evidence" value="ECO:0007669"/>
    <property type="project" value="UniProtKB-KW"/>
</dbReference>
<feature type="region of interest" description="Disordered" evidence="7">
    <location>
        <begin position="171"/>
        <end position="210"/>
    </location>
</feature>
<dbReference type="Gene3D" id="3.30.210.10">
    <property type="entry name" value="DNA polymerase, thumb domain"/>
    <property type="match status" value="1"/>
</dbReference>
<dbReference type="FunFam" id="1.10.150.20:FF:000010">
    <property type="entry name" value="DNA polymerase lambda"/>
    <property type="match status" value="1"/>
</dbReference>
<feature type="domain" description="BRCT" evidence="8">
    <location>
        <begin position="25"/>
        <end position="134"/>
    </location>
</feature>
<dbReference type="Gene3D" id="3.30.460.10">
    <property type="entry name" value="Beta Polymerase, domain 2"/>
    <property type="match status" value="1"/>
</dbReference>
<dbReference type="Proteomes" id="UP000023758">
    <property type="component" value="Unassembled WGS sequence"/>
</dbReference>